<proteinExistence type="predicted"/>
<comment type="caution">
    <text evidence="1">The sequence shown here is derived from an EMBL/GenBank/DDBJ whole genome shotgun (WGS) entry which is preliminary data.</text>
</comment>
<dbReference type="Proteomes" id="UP000286287">
    <property type="component" value="Unassembled WGS sequence"/>
</dbReference>
<reference evidence="1 2" key="1">
    <citation type="submission" date="2018-09" db="EMBL/GenBank/DDBJ databases">
        <authorList>
            <person name="Zhu H."/>
        </authorList>
    </citation>
    <scope>NUCLEOTIDE SEQUENCE [LARGE SCALE GENOMIC DNA]</scope>
    <source>
        <strain evidence="1 2">K2S05-167</strain>
    </source>
</reference>
<sequence>MTGFLIFIALPVSLIAASFFIKPLVQPEKRHGDPFGAGLAAGALFGSHGLTPDEQVIREETEPVRFNLDDVKERE</sequence>
<evidence type="ECO:0000313" key="2">
    <source>
        <dbReference type="Proteomes" id="UP000286287"/>
    </source>
</evidence>
<gene>
    <name evidence="1" type="ORF">D3875_08190</name>
</gene>
<dbReference type="OrthoDB" id="72410at2"/>
<name>A0A418V615_9DEIO</name>
<dbReference type="EMBL" id="QYUJ01000014">
    <property type="protein sequence ID" value="RJF71553.1"/>
    <property type="molecule type" value="Genomic_DNA"/>
</dbReference>
<accession>A0A418V615</accession>
<dbReference type="AlphaFoldDB" id="A0A418V615"/>
<protein>
    <submittedName>
        <fullName evidence="1">Uncharacterized protein</fullName>
    </submittedName>
</protein>
<keyword evidence="2" id="KW-1185">Reference proteome</keyword>
<evidence type="ECO:0000313" key="1">
    <source>
        <dbReference type="EMBL" id="RJF71553.1"/>
    </source>
</evidence>
<dbReference type="RefSeq" id="WP_119762845.1">
    <property type="nucleotide sequence ID" value="NZ_QYUJ01000014.1"/>
</dbReference>
<organism evidence="1 2">
    <name type="scientific">Deinococcus cavernae</name>
    <dbReference type="NCBI Taxonomy" id="2320857"/>
    <lineage>
        <taxon>Bacteria</taxon>
        <taxon>Thermotogati</taxon>
        <taxon>Deinococcota</taxon>
        <taxon>Deinococci</taxon>
        <taxon>Deinococcales</taxon>
        <taxon>Deinococcaceae</taxon>
        <taxon>Deinococcus</taxon>
    </lineage>
</organism>